<dbReference type="Proteomes" id="UP000399805">
    <property type="component" value="Unassembled WGS sequence"/>
</dbReference>
<dbReference type="RefSeq" id="WP_155547696.1">
    <property type="nucleotide sequence ID" value="NZ_CABVGP010000003.1"/>
</dbReference>
<keyword evidence="2" id="KW-0472">Membrane</keyword>
<feature type="compositionally biased region" description="Basic residues" evidence="1">
    <location>
        <begin position="326"/>
        <end position="355"/>
    </location>
</feature>
<keyword evidence="4" id="KW-1185">Reference proteome</keyword>
<feature type="region of interest" description="Disordered" evidence="1">
    <location>
        <begin position="1"/>
        <end position="22"/>
    </location>
</feature>
<gene>
    <name evidence="3" type="ORF">AA23TX_07661</name>
</gene>
<evidence type="ECO:0000313" key="3">
    <source>
        <dbReference type="EMBL" id="VVJ22744.1"/>
    </source>
</evidence>
<dbReference type="AlphaFoldDB" id="A0A6I8M035"/>
<name>A0A6I8M035_9PSEU</name>
<keyword evidence="2" id="KW-1133">Transmembrane helix</keyword>
<evidence type="ECO:0000256" key="1">
    <source>
        <dbReference type="SAM" id="MobiDB-lite"/>
    </source>
</evidence>
<keyword evidence="2" id="KW-0812">Transmembrane</keyword>
<organism evidence="3 4">
    <name type="scientific">Amycolatopsis camponoti</name>
    <dbReference type="NCBI Taxonomy" id="2606593"/>
    <lineage>
        <taxon>Bacteria</taxon>
        <taxon>Bacillati</taxon>
        <taxon>Actinomycetota</taxon>
        <taxon>Actinomycetes</taxon>
        <taxon>Pseudonocardiales</taxon>
        <taxon>Pseudonocardiaceae</taxon>
        <taxon>Amycolatopsis</taxon>
    </lineage>
</organism>
<sequence>MPDQDVPAGNRRGDRTQEWRPTVSYMCAKEPNDRVEDELDAEFDQLLDQSSLGTPVAQAYQALTPDRVHKRLRTQLQRLAADPDEAAAARGGPDTDEVVLDVVRSAVGDELPDIEPDTWMKLVGGCDRVLGDHSSLSIYTQLPWVWPPNAAAEDRISCREVATFAYHLRLSAHVPRYRTWAVTLLNKMVYQGVFVDLRPDVARSIVELGFDRTDEDTPVALLLACSLAVSSSGIADELTDISAFPVSAITLPREEPGTAHEEVAFWRSTTLFYTDLLARNWLVRLTGAGSWKAIERGPLGTPRPALTCGKRNQPEHRVSSVDTPAARRRPRWRPFSGTRRRHRSVRQRRSARRAPARPAGAPARLVSREPEALAAVGSWSGFSFAFTSGGVGILLFGVLLLLARHLP</sequence>
<reference evidence="3 4" key="1">
    <citation type="submission" date="2019-09" db="EMBL/GenBank/DDBJ databases">
        <authorList>
            <person name="Leyn A S."/>
        </authorList>
    </citation>
    <scope>NUCLEOTIDE SEQUENCE [LARGE SCALE GENOMIC DNA]</scope>
    <source>
        <strain evidence="3">AA231_1</strain>
    </source>
</reference>
<protein>
    <submittedName>
        <fullName evidence="3">Uncharacterized protein</fullName>
    </submittedName>
</protein>
<feature type="transmembrane region" description="Helical" evidence="2">
    <location>
        <begin position="379"/>
        <end position="403"/>
    </location>
</feature>
<dbReference type="EMBL" id="CABVGP010000003">
    <property type="protein sequence ID" value="VVJ22744.1"/>
    <property type="molecule type" value="Genomic_DNA"/>
</dbReference>
<accession>A0A6I8M035</accession>
<proteinExistence type="predicted"/>
<evidence type="ECO:0000313" key="4">
    <source>
        <dbReference type="Proteomes" id="UP000399805"/>
    </source>
</evidence>
<feature type="region of interest" description="Disordered" evidence="1">
    <location>
        <begin position="302"/>
        <end position="364"/>
    </location>
</feature>
<evidence type="ECO:0000256" key="2">
    <source>
        <dbReference type="SAM" id="Phobius"/>
    </source>
</evidence>